<evidence type="ECO:0000259" key="1">
    <source>
        <dbReference type="Pfam" id="PF01636"/>
    </source>
</evidence>
<feature type="domain" description="Aminoglycoside phosphotransferase" evidence="1">
    <location>
        <begin position="42"/>
        <end position="180"/>
    </location>
</feature>
<comment type="caution">
    <text evidence="2">The sequence shown here is derived from an EMBL/GenBank/DDBJ whole genome shotgun (WGS) entry which is preliminary data.</text>
</comment>
<accession>A0A367YTM4</accession>
<dbReference type="InterPro" id="IPR011009">
    <property type="entry name" value="Kinase-like_dom_sf"/>
</dbReference>
<dbReference type="SUPFAM" id="SSF56112">
    <property type="entry name" value="Protein kinase-like (PK-like)"/>
    <property type="match status" value="1"/>
</dbReference>
<dbReference type="EMBL" id="QOUI01000007">
    <property type="protein sequence ID" value="RCK69245.1"/>
    <property type="molecule type" value="Genomic_DNA"/>
</dbReference>
<dbReference type="Proteomes" id="UP000252770">
    <property type="component" value="Unassembled WGS sequence"/>
</dbReference>
<sequence>MPDAAPGSRRPVAEPAGTPLPGGFVSSVVRVGAEVHRRPGPRADFVHRLLRHYEACGWSGAPRLLGSTAEGRERLSHLDGVTSVDRPELAVPDDAALLALCRLVRRCHDLTAGTELAGDAETVCHHDLDPRNTVHRRVDGRWLPVALVDWDLAAPGRRVQDVARIGWQYLGPGPAADAGEVGRRLRLVADGYGLGDVDRAELVPTMLWWQERCWRGIETAADDGDAAMVALRDRGVPAQVRAVAAWTADAAEELRRWL</sequence>
<dbReference type="RefSeq" id="WP_114127101.1">
    <property type="nucleotide sequence ID" value="NZ_QOUI01000007.1"/>
</dbReference>
<dbReference type="AlphaFoldDB" id="A0A367YTM4"/>
<evidence type="ECO:0000313" key="2">
    <source>
        <dbReference type="EMBL" id="RCK69245.1"/>
    </source>
</evidence>
<gene>
    <name evidence="2" type="ORF">DT076_13040</name>
</gene>
<dbReference type="Pfam" id="PF01636">
    <property type="entry name" value="APH"/>
    <property type="match status" value="1"/>
</dbReference>
<protein>
    <submittedName>
        <fullName evidence="2">Trifolitoxin immunity protein</fullName>
    </submittedName>
</protein>
<dbReference type="Gene3D" id="3.90.1200.10">
    <property type="match status" value="1"/>
</dbReference>
<reference evidence="2 3" key="1">
    <citation type="submission" date="2018-07" db="EMBL/GenBank/DDBJ databases">
        <title>Desertimonas flava gen. nov. sp. nov.</title>
        <authorList>
            <person name="Liu S."/>
        </authorList>
    </citation>
    <scope>NUCLEOTIDE SEQUENCE [LARGE SCALE GENOMIC DNA]</scope>
    <source>
        <strain evidence="2 3">16Sb5-5</strain>
    </source>
</reference>
<keyword evidence="3" id="KW-1185">Reference proteome</keyword>
<evidence type="ECO:0000313" key="3">
    <source>
        <dbReference type="Proteomes" id="UP000252770"/>
    </source>
</evidence>
<dbReference type="InterPro" id="IPR002575">
    <property type="entry name" value="Aminoglycoside_PTrfase"/>
</dbReference>
<organism evidence="2 3">
    <name type="scientific">Desertihabitans brevis</name>
    <dbReference type="NCBI Taxonomy" id="2268447"/>
    <lineage>
        <taxon>Bacteria</taxon>
        <taxon>Bacillati</taxon>
        <taxon>Actinomycetota</taxon>
        <taxon>Actinomycetes</taxon>
        <taxon>Propionibacteriales</taxon>
        <taxon>Propionibacteriaceae</taxon>
        <taxon>Desertihabitans</taxon>
    </lineage>
</organism>
<name>A0A367YTM4_9ACTN</name>
<proteinExistence type="predicted"/>